<dbReference type="InterPro" id="IPR001279">
    <property type="entry name" value="Metallo-B-lactamas"/>
</dbReference>
<organism evidence="3 4">
    <name type="scientific">Nitrospira defluvii</name>
    <dbReference type="NCBI Taxonomy" id="330214"/>
    <lineage>
        <taxon>Bacteria</taxon>
        <taxon>Pseudomonadati</taxon>
        <taxon>Nitrospirota</taxon>
        <taxon>Nitrospiria</taxon>
        <taxon>Nitrospirales</taxon>
        <taxon>Nitrospiraceae</taxon>
        <taxon>Nitrospira</taxon>
    </lineage>
</organism>
<protein>
    <submittedName>
        <fullName evidence="3">Zn-dependent hydrolase</fullName>
    </submittedName>
</protein>
<comment type="caution">
    <text evidence="3">The sequence shown here is derived from an EMBL/GenBank/DDBJ whole genome shotgun (WGS) entry which is preliminary data.</text>
</comment>
<reference evidence="3 4" key="1">
    <citation type="submission" date="2021-02" db="EMBL/GenBank/DDBJ databases">
        <authorList>
            <person name="Han P."/>
        </authorList>
    </citation>
    <scope>NUCLEOTIDE SEQUENCE [LARGE SCALE GENOMIC DNA]</scope>
    <source>
        <strain evidence="3">Candidatus Nitrospira sp. ZN2</strain>
    </source>
</reference>
<dbReference type="InterPro" id="IPR036866">
    <property type="entry name" value="RibonucZ/Hydroxyglut_hydro"/>
</dbReference>
<evidence type="ECO:0000313" key="4">
    <source>
        <dbReference type="Proteomes" id="UP000675880"/>
    </source>
</evidence>
<evidence type="ECO:0000256" key="1">
    <source>
        <dbReference type="ARBA" id="ARBA00022723"/>
    </source>
</evidence>
<dbReference type="RefSeq" id="WP_213043886.1">
    <property type="nucleotide sequence ID" value="NZ_CAJNBJ010000019.1"/>
</dbReference>
<dbReference type="CDD" id="cd07724">
    <property type="entry name" value="POD-like_MBL-fold"/>
    <property type="match status" value="1"/>
</dbReference>
<evidence type="ECO:0000259" key="2">
    <source>
        <dbReference type="SMART" id="SM00849"/>
    </source>
</evidence>
<accession>A0ABM8S6I0</accession>
<dbReference type="Proteomes" id="UP000675880">
    <property type="component" value="Unassembled WGS sequence"/>
</dbReference>
<dbReference type="SMART" id="SM00849">
    <property type="entry name" value="Lactamase_B"/>
    <property type="match status" value="1"/>
</dbReference>
<name>A0ABM8S6I0_9BACT</name>
<dbReference type="Gene3D" id="3.60.15.10">
    <property type="entry name" value="Ribonuclease Z/Hydroxyacylglutathione hydrolase-like"/>
    <property type="match status" value="1"/>
</dbReference>
<keyword evidence="1" id="KW-0479">Metal-binding</keyword>
<dbReference type="SUPFAM" id="SSF56281">
    <property type="entry name" value="Metallo-hydrolase/oxidoreductase"/>
    <property type="match status" value="1"/>
</dbReference>
<evidence type="ECO:0000313" key="3">
    <source>
        <dbReference type="EMBL" id="CAE6791240.1"/>
    </source>
</evidence>
<gene>
    <name evidence="3" type="ORF">NSPZN2_60018</name>
</gene>
<dbReference type="InterPro" id="IPR051682">
    <property type="entry name" value="Mito_Persulfide_Diox"/>
</dbReference>
<feature type="domain" description="Metallo-beta-lactamase" evidence="2">
    <location>
        <begin position="26"/>
        <end position="187"/>
    </location>
</feature>
<proteinExistence type="predicted"/>
<dbReference type="PANTHER" id="PTHR43084">
    <property type="entry name" value="PERSULFIDE DIOXYGENASE ETHE1"/>
    <property type="match status" value="1"/>
</dbReference>
<keyword evidence="4" id="KW-1185">Reference proteome</keyword>
<keyword evidence="3" id="KW-0378">Hydrolase</keyword>
<dbReference type="GO" id="GO:0016787">
    <property type="term" value="F:hydrolase activity"/>
    <property type="evidence" value="ECO:0007669"/>
    <property type="project" value="UniProtKB-KW"/>
</dbReference>
<dbReference type="PANTHER" id="PTHR43084:SF1">
    <property type="entry name" value="PERSULFIDE DIOXYGENASE ETHE1, MITOCHONDRIAL"/>
    <property type="match status" value="1"/>
</dbReference>
<dbReference type="InterPro" id="IPR044528">
    <property type="entry name" value="POD-like_MBL-fold"/>
</dbReference>
<dbReference type="EMBL" id="CAJNBJ010000019">
    <property type="protein sequence ID" value="CAE6791240.1"/>
    <property type="molecule type" value="Genomic_DNA"/>
</dbReference>
<dbReference type="Pfam" id="PF00753">
    <property type="entry name" value="Lactamase_B"/>
    <property type="match status" value="1"/>
</dbReference>
<sequence length="246" mass="26793">MATSQTYTVTILLDVNETQDVDDRAESRSYIVADRESSQAVLIDAVIENVERDVRILKELGLTLLYAIETHVHADHITGASLIKDRTGAQIVYGGGAADAVIGADLFLHEGQELRFGHSVLNALATPGHTDGCTSYVLPGAVFTGDALFIRGNGRTDLQGGSAATLFESVRRKLFALPDDTVVYPGHDYHGRVSSTIGEEKRFNERLNLSIGKDRFVELMHSRNQPRPAKIDIAIPANLRAGRVAR</sequence>